<name>A0A699GLF3_TANCI</name>
<organism evidence="1">
    <name type="scientific">Tanacetum cinerariifolium</name>
    <name type="common">Dalmatian daisy</name>
    <name type="synonym">Chrysanthemum cinerariifolium</name>
    <dbReference type="NCBI Taxonomy" id="118510"/>
    <lineage>
        <taxon>Eukaryota</taxon>
        <taxon>Viridiplantae</taxon>
        <taxon>Streptophyta</taxon>
        <taxon>Embryophyta</taxon>
        <taxon>Tracheophyta</taxon>
        <taxon>Spermatophyta</taxon>
        <taxon>Magnoliopsida</taxon>
        <taxon>eudicotyledons</taxon>
        <taxon>Gunneridae</taxon>
        <taxon>Pentapetalae</taxon>
        <taxon>asterids</taxon>
        <taxon>campanulids</taxon>
        <taxon>Asterales</taxon>
        <taxon>Asteraceae</taxon>
        <taxon>Asteroideae</taxon>
        <taxon>Anthemideae</taxon>
        <taxon>Anthemidinae</taxon>
        <taxon>Tanacetum</taxon>
    </lineage>
</organism>
<comment type="caution">
    <text evidence="1">The sequence shown here is derived from an EMBL/GenBank/DDBJ whole genome shotgun (WGS) entry which is preliminary data.</text>
</comment>
<protein>
    <submittedName>
        <fullName evidence="1">Uncharacterized protein</fullName>
    </submittedName>
</protein>
<accession>A0A699GLF3</accession>
<sequence length="842" mass="89358">MRVLRQVRGRARLDIHRAHVTPVVAQGERTDIPGRALVELALVDGRVGHVAACYRVVAEAIAVARNRRGLELEVLHLVEAEAEVEGAPFRIQRQLLRLQLVSDVDVETAGLLQARVGALGCHTARTHAVEGAVGSVTTDLRAGIGEGERRVLGHVVARVEHVGGAGARDRIGDRDLVVVERDGQARHRFPYQAQGLGLGHFRTQLGIAAGQGVDLARRWRRQAADIADRHAGQAAQVGQRAGRIGLRHVDARQLARVDRQIGQAGDLGCEQFVDVRCARGFLHHSAEAQRLHRRPFATHFPAAVADGVGLARLEVGAAVAQVGIQGAHERLILDQRDLRFDRQFAQAERTGAVRRGRARAQHFALDLRGGVGLGAGRYLAGLAGDGHGDRLVGERADHLVAQVALEGHQAHVLLHGLQQDGAGVHKAQHFRGDRAGRAKHVERYAIVGGVDALGGGQRVERLPHLGQRAPVAAHLGLVGGAARPRRIIGPVEEGVALDADRVLQGAVAEVVQARAQFDKAAVDGHRHQRGIAGHAVGGQDAAAFANLLARRFGDVRVADRDIEDVAERPRFRQRGRDLAAGVEHFAVHLGMVVDAVIRQRRRLRAVQAGRIVIQRIGVVRHQRLHQAAAGRIDLPVAAQAGRAAGADAHGKAGRHRGAGAAGQAGGRAEAGLAVGTRALAQRIGRGLANAQHDVAASFVEAGAHGDVGAAALGVVVVGGAAVRRGGVEAGEVTLEVKVDDAGHGVGAVGHRRAAGQQVHPAQQGDGNRVGVHRAVQAERHQAAAVDQHQRAVGAQAAQVHSGGAAGAVVGTRTDRRHGHRQSLDELFHRYRLGRFDVFRRNR</sequence>
<reference evidence="1" key="1">
    <citation type="journal article" date="2019" name="Sci. Rep.">
        <title>Draft genome of Tanacetum cinerariifolium, the natural source of mosquito coil.</title>
        <authorList>
            <person name="Yamashiro T."/>
            <person name="Shiraishi A."/>
            <person name="Satake H."/>
            <person name="Nakayama K."/>
        </authorList>
    </citation>
    <scope>NUCLEOTIDE SEQUENCE</scope>
</reference>
<gene>
    <name evidence="1" type="ORF">Tci_000044</name>
</gene>
<dbReference type="AlphaFoldDB" id="A0A699GLF3"/>
<evidence type="ECO:0000313" key="1">
    <source>
        <dbReference type="EMBL" id="GEU28066.1"/>
    </source>
</evidence>
<proteinExistence type="predicted"/>
<dbReference type="AntiFam" id="ANF00164">
    <property type="entry name" value="Shadow ORF (opposite btuB)"/>
</dbReference>
<dbReference type="EMBL" id="BKCJ010000001">
    <property type="protein sequence ID" value="GEU28066.1"/>
    <property type="molecule type" value="Genomic_DNA"/>
</dbReference>